<evidence type="ECO:0000256" key="3">
    <source>
        <dbReference type="ARBA" id="ARBA00007769"/>
    </source>
</evidence>
<dbReference type="PANTHER" id="PTHR42979:SF4">
    <property type="entry name" value="3-ISOPROPYLMALATE DEHYDROGENASE"/>
    <property type="match status" value="1"/>
</dbReference>
<dbReference type="Proteomes" id="UP001055172">
    <property type="component" value="Unassembled WGS sequence"/>
</dbReference>
<evidence type="ECO:0000256" key="12">
    <source>
        <dbReference type="ARBA" id="ARBA00023211"/>
    </source>
</evidence>
<comment type="similarity">
    <text evidence="3">Belongs to the isocitrate and isopropylmalate dehydrogenases family.</text>
</comment>
<comment type="cofactor">
    <cofactor evidence="1">
        <name>Mn(2+)</name>
        <dbReference type="ChEBI" id="CHEBI:29035"/>
    </cofactor>
</comment>
<evidence type="ECO:0000256" key="9">
    <source>
        <dbReference type="ARBA" id="ARBA00022842"/>
    </source>
</evidence>
<feature type="domain" description="Isopropylmalate dehydrogenase-like" evidence="14">
    <location>
        <begin position="6"/>
        <end position="382"/>
    </location>
</feature>
<dbReference type="SMART" id="SM01329">
    <property type="entry name" value="Iso_dh"/>
    <property type="match status" value="1"/>
</dbReference>
<evidence type="ECO:0000313" key="16">
    <source>
        <dbReference type="Proteomes" id="UP001055172"/>
    </source>
</evidence>
<keyword evidence="9" id="KW-0460">Magnesium</keyword>
<keyword evidence="10" id="KW-0560">Oxidoreductase</keyword>
<protein>
    <recommendedName>
        <fullName evidence="5">3-isopropylmalate dehydrogenase</fullName>
        <ecNumber evidence="5">1.1.1.85</ecNumber>
    </recommendedName>
</protein>
<evidence type="ECO:0000256" key="1">
    <source>
        <dbReference type="ARBA" id="ARBA00001936"/>
    </source>
</evidence>
<dbReference type="GO" id="GO:0009098">
    <property type="term" value="P:L-leucine biosynthetic process"/>
    <property type="evidence" value="ECO:0007669"/>
    <property type="project" value="UniProtKB-KW"/>
</dbReference>
<dbReference type="EMBL" id="BPPX01000046">
    <property type="protein sequence ID" value="GJC89915.1"/>
    <property type="molecule type" value="Genomic_DNA"/>
</dbReference>
<evidence type="ECO:0000313" key="15">
    <source>
        <dbReference type="EMBL" id="GJC89915.1"/>
    </source>
</evidence>
<dbReference type="InterPro" id="IPR024084">
    <property type="entry name" value="IsoPropMal-DH-like_dom"/>
</dbReference>
<keyword evidence="12" id="KW-0464">Manganese</keyword>
<dbReference type="InterPro" id="IPR004429">
    <property type="entry name" value="Isopropylmalate_DH"/>
</dbReference>
<evidence type="ECO:0000256" key="2">
    <source>
        <dbReference type="ARBA" id="ARBA00001946"/>
    </source>
</evidence>
<keyword evidence="13" id="KW-0100">Branched-chain amino acid biosynthesis</keyword>
<proteinExistence type="inferred from homology"/>
<dbReference type="GO" id="GO:0005829">
    <property type="term" value="C:cytosol"/>
    <property type="evidence" value="ECO:0007669"/>
    <property type="project" value="TreeGrafter"/>
</dbReference>
<dbReference type="PROSITE" id="PS00470">
    <property type="entry name" value="IDH_IMDH"/>
    <property type="match status" value="1"/>
</dbReference>
<dbReference type="FunFam" id="3.40.718.10:FF:000006">
    <property type="entry name" value="3-isopropylmalate dehydrogenase"/>
    <property type="match status" value="1"/>
</dbReference>
<evidence type="ECO:0000256" key="6">
    <source>
        <dbReference type="ARBA" id="ARBA00022430"/>
    </source>
</evidence>
<evidence type="ECO:0000256" key="8">
    <source>
        <dbReference type="ARBA" id="ARBA00022723"/>
    </source>
</evidence>
<gene>
    <name evidence="15" type="ORF">ColLi_12753</name>
</gene>
<dbReference type="GO" id="GO:0003862">
    <property type="term" value="F:3-isopropylmalate dehydrogenase activity"/>
    <property type="evidence" value="ECO:0007669"/>
    <property type="project" value="UniProtKB-EC"/>
</dbReference>
<dbReference type="InterPro" id="IPR019818">
    <property type="entry name" value="IsoCit/isopropylmalate_DH_CS"/>
</dbReference>
<dbReference type="GO" id="GO:0000287">
    <property type="term" value="F:magnesium ion binding"/>
    <property type="evidence" value="ECO:0007669"/>
    <property type="project" value="InterPro"/>
</dbReference>
<evidence type="ECO:0000259" key="14">
    <source>
        <dbReference type="SMART" id="SM01329"/>
    </source>
</evidence>
<evidence type="ECO:0000256" key="11">
    <source>
        <dbReference type="ARBA" id="ARBA00023027"/>
    </source>
</evidence>
<evidence type="ECO:0000256" key="10">
    <source>
        <dbReference type="ARBA" id="ARBA00023002"/>
    </source>
</evidence>
<reference evidence="15 16" key="1">
    <citation type="submission" date="2021-07" db="EMBL/GenBank/DDBJ databases">
        <title>Genome data of Colletotrichum spaethianum.</title>
        <authorList>
            <person name="Utami Y.D."/>
            <person name="Hiruma K."/>
        </authorList>
    </citation>
    <scope>NUCLEOTIDE SEQUENCE [LARGE SCALE GENOMIC DNA]</scope>
    <source>
        <strain evidence="15 16">MAFF 242679</strain>
    </source>
</reference>
<evidence type="ECO:0000256" key="5">
    <source>
        <dbReference type="ARBA" id="ARBA00013101"/>
    </source>
</evidence>
<dbReference type="GO" id="GO:0051287">
    <property type="term" value="F:NAD binding"/>
    <property type="evidence" value="ECO:0007669"/>
    <property type="project" value="InterPro"/>
</dbReference>
<keyword evidence="7" id="KW-0028">Amino-acid biosynthesis</keyword>
<dbReference type="EC" id="1.1.1.85" evidence="5"/>
<dbReference type="Pfam" id="PF00180">
    <property type="entry name" value="Iso_dh"/>
    <property type="match status" value="1"/>
</dbReference>
<comment type="subunit">
    <text evidence="4">Homodimer.</text>
</comment>
<dbReference type="Gene3D" id="3.40.718.10">
    <property type="entry name" value="Isopropylmalate Dehydrogenase"/>
    <property type="match status" value="1"/>
</dbReference>
<evidence type="ECO:0000256" key="4">
    <source>
        <dbReference type="ARBA" id="ARBA00011738"/>
    </source>
</evidence>
<dbReference type="AlphaFoldDB" id="A0AA37GYY9"/>
<dbReference type="SUPFAM" id="SSF53659">
    <property type="entry name" value="Isocitrate/Isopropylmalate dehydrogenase-like"/>
    <property type="match status" value="1"/>
</dbReference>
<sequence>MAVEHDIVVFEGDYAGPEHYLSVDNGLKKVLREIERQTKGTNFNLKYRLIGGSSWDADGVTISQETLTEAASASAVLLGAVGGPKWSMAGVAVESGLGRLRKAMDAFGNLRPISFIAPSLVAQSALKPERCCGTSMTIVRELTGGMYFGEKTEHDGSFNMAADTDLYTRAEIERAARLAGKLATATDPPLPVISLDKANALASCGRLWRGVVSQIMAAEFPQVRLQHMLIDTAAMVMASNPTRLNGIVLTSNMFGDIISDEASAIVGSIGLLPSASLCDIPEDVEGETEFVVFMSLFTTSFQSCCRLSLMNRRAGSAPDIAGKGIVNPAGMILSVGMMFKYSLKMPLAAACIERAVNMTLESGLRTPDIGGSASTSEFGDAVVATLATLL</sequence>
<keyword evidence="8" id="KW-0479">Metal-binding</keyword>
<keyword evidence="11" id="KW-0520">NAD</keyword>
<dbReference type="PANTHER" id="PTHR42979">
    <property type="entry name" value="3-ISOPROPYLMALATE DEHYDROGENASE"/>
    <property type="match status" value="1"/>
</dbReference>
<accession>A0AA37GYY9</accession>
<keyword evidence="16" id="KW-1185">Reference proteome</keyword>
<comment type="caution">
    <text evidence="15">The sequence shown here is derived from an EMBL/GenBank/DDBJ whole genome shotgun (WGS) entry which is preliminary data.</text>
</comment>
<organism evidence="15 16">
    <name type="scientific">Colletotrichum liriopes</name>
    <dbReference type="NCBI Taxonomy" id="708192"/>
    <lineage>
        <taxon>Eukaryota</taxon>
        <taxon>Fungi</taxon>
        <taxon>Dikarya</taxon>
        <taxon>Ascomycota</taxon>
        <taxon>Pezizomycotina</taxon>
        <taxon>Sordariomycetes</taxon>
        <taxon>Hypocreomycetidae</taxon>
        <taxon>Glomerellales</taxon>
        <taxon>Glomerellaceae</taxon>
        <taxon>Colletotrichum</taxon>
        <taxon>Colletotrichum spaethianum species complex</taxon>
    </lineage>
</organism>
<evidence type="ECO:0000256" key="13">
    <source>
        <dbReference type="ARBA" id="ARBA00023304"/>
    </source>
</evidence>
<evidence type="ECO:0000256" key="7">
    <source>
        <dbReference type="ARBA" id="ARBA00022605"/>
    </source>
</evidence>
<keyword evidence="6" id="KW-0432">Leucine biosynthesis</keyword>
<name>A0AA37GYY9_9PEZI</name>
<comment type="cofactor">
    <cofactor evidence="2">
        <name>Mg(2+)</name>
        <dbReference type="ChEBI" id="CHEBI:18420"/>
    </cofactor>
</comment>